<organism evidence="4 5">
    <name type="scientific">Asticcacaulis benevestitus DSM 16100 = ATCC BAA-896</name>
    <dbReference type="NCBI Taxonomy" id="1121022"/>
    <lineage>
        <taxon>Bacteria</taxon>
        <taxon>Pseudomonadati</taxon>
        <taxon>Pseudomonadota</taxon>
        <taxon>Alphaproteobacteria</taxon>
        <taxon>Caulobacterales</taxon>
        <taxon>Caulobacteraceae</taxon>
        <taxon>Asticcacaulis</taxon>
    </lineage>
</organism>
<dbReference type="eggNOG" id="COG0837">
    <property type="taxonomic scope" value="Bacteria"/>
</dbReference>
<dbReference type="OrthoDB" id="9800595at2"/>
<dbReference type="GO" id="GO:0005829">
    <property type="term" value="C:cytosol"/>
    <property type="evidence" value="ECO:0007669"/>
    <property type="project" value="TreeGrafter"/>
</dbReference>
<proteinExistence type="inferred from homology"/>
<dbReference type="STRING" id="1121022.GCA_000376105_00974"/>
<evidence type="ECO:0000256" key="1">
    <source>
        <dbReference type="ARBA" id="ARBA00022679"/>
    </source>
</evidence>
<dbReference type="Gene3D" id="3.30.420.40">
    <property type="match status" value="1"/>
</dbReference>
<comment type="similarity">
    <text evidence="3">Belongs to the bacterial glucokinase family.</text>
</comment>
<dbReference type="SUPFAM" id="SSF53067">
    <property type="entry name" value="Actin-like ATPase domain"/>
    <property type="match status" value="1"/>
</dbReference>
<dbReference type="InterPro" id="IPR003836">
    <property type="entry name" value="Glucokinase"/>
</dbReference>
<comment type="caution">
    <text evidence="4">The sequence shown here is derived from an EMBL/GenBank/DDBJ whole genome shotgun (WGS) entry which is preliminary data.</text>
</comment>
<dbReference type="AlphaFoldDB" id="V4PSP3"/>
<evidence type="ECO:0000313" key="5">
    <source>
        <dbReference type="Proteomes" id="UP000017837"/>
    </source>
</evidence>
<evidence type="ECO:0000313" key="4">
    <source>
        <dbReference type="EMBL" id="ESQ90389.1"/>
    </source>
</evidence>
<protein>
    <recommendedName>
        <fullName evidence="6">Glucokinase</fullName>
    </recommendedName>
</protein>
<evidence type="ECO:0008006" key="6">
    <source>
        <dbReference type="Google" id="ProtNLM"/>
    </source>
</evidence>
<dbReference type="GO" id="GO:0005524">
    <property type="term" value="F:ATP binding"/>
    <property type="evidence" value="ECO:0007669"/>
    <property type="project" value="InterPro"/>
</dbReference>
<dbReference type="InterPro" id="IPR050201">
    <property type="entry name" value="Bacterial_glucokinase"/>
</dbReference>
<dbReference type="GO" id="GO:0005536">
    <property type="term" value="F:D-glucose binding"/>
    <property type="evidence" value="ECO:0007669"/>
    <property type="project" value="InterPro"/>
</dbReference>
<reference evidence="4 5" key="1">
    <citation type="journal article" date="2014" name="Nature">
        <title>Sequential evolution of bacterial morphology by co-option of a developmental regulator.</title>
        <authorList>
            <person name="Jiang C."/>
            <person name="Brown P.J."/>
            <person name="Ducret A."/>
            <person name="Brun Y.V."/>
        </authorList>
    </citation>
    <scope>NUCLEOTIDE SEQUENCE [LARGE SCALE GENOMIC DNA]</scope>
    <source>
        <strain evidence="4 5">DSM 16100</strain>
    </source>
</reference>
<name>V4PSP3_9CAUL</name>
<dbReference type="CDD" id="cd24008">
    <property type="entry name" value="ASKHA_NBD_GLK"/>
    <property type="match status" value="1"/>
</dbReference>
<dbReference type="PANTHER" id="PTHR47690">
    <property type="entry name" value="GLUCOKINASE"/>
    <property type="match status" value="1"/>
</dbReference>
<dbReference type="Pfam" id="PF02685">
    <property type="entry name" value="Glucokinase"/>
    <property type="match status" value="1"/>
</dbReference>
<evidence type="ECO:0000256" key="2">
    <source>
        <dbReference type="ARBA" id="ARBA00022777"/>
    </source>
</evidence>
<sequence length="316" mass="34194">MADHVLLSDISNGTYLKLAIARRGERPKETAHYACNSLEGFKTSIRDFLDAQGNPHLSGAAISAAGWERGGIIQLPNHGFSIDRADMRGFLNTQRINLVNDFVAKALAIPRLEEGERDKICGGDPLEEQVIAVIGPHNGLGMSALAPDGMGNWTAMPTEGGHSDLAPTTDLEEAVLRVLIDKYGHVSRERVISIPGVVDVWKALAKIDGDDEARTPMIEEIIAMASTGDERSKQAIDLSMGWFAAMASDVALILGARGGVYLAGDLLDQIGDLFDVEAFVKRYSDKGRLSRYVSEVPVFKTTARDMEIIGLATLFD</sequence>
<keyword evidence="5" id="KW-1185">Reference proteome</keyword>
<dbReference type="EMBL" id="AWGB01000024">
    <property type="protein sequence ID" value="ESQ90389.1"/>
    <property type="molecule type" value="Genomic_DNA"/>
</dbReference>
<evidence type="ECO:0000256" key="3">
    <source>
        <dbReference type="RuleBase" id="RU004046"/>
    </source>
</evidence>
<dbReference type="PANTHER" id="PTHR47690:SF1">
    <property type="entry name" value="GLUCOKINASE"/>
    <property type="match status" value="1"/>
</dbReference>
<keyword evidence="2" id="KW-0418">Kinase</keyword>
<gene>
    <name evidence="4" type="ORF">ABENE_12415</name>
</gene>
<dbReference type="Proteomes" id="UP000017837">
    <property type="component" value="Unassembled WGS sequence"/>
</dbReference>
<dbReference type="GO" id="GO:0004340">
    <property type="term" value="F:glucokinase activity"/>
    <property type="evidence" value="ECO:0007669"/>
    <property type="project" value="InterPro"/>
</dbReference>
<dbReference type="RefSeq" id="WP_018080642.1">
    <property type="nucleotide sequence ID" value="NZ_AQWM01000002.1"/>
</dbReference>
<dbReference type="InterPro" id="IPR043129">
    <property type="entry name" value="ATPase_NBD"/>
</dbReference>
<keyword evidence="1" id="KW-0808">Transferase</keyword>
<dbReference type="Gene3D" id="3.40.367.20">
    <property type="match status" value="1"/>
</dbReference>
<dbReference type="GO" id="GO:0006096">
    <property type="term" value="P:glycolytic process"/>
    <property type="evidence" value="ECO:0007669"/>
    <property type="project" value="InterPro"/>
</dbReference>
<accession>V4PSP3</accession>
<dbReference type="PATRIC" id="fig|1121022.4.peg.2518"/>